<evidence type="ECO:0000313" key="5">
    <source>
        <dbReference type="Proteomes" id="UP000215043"/>
    </source>
</evidence>
<evidence type="ECO:0000313" key="4">
    <source>
        <dbReference type="Proteomes" id="UP000029737"/>
    </source>
</evidence>
<gene>
    <name evidence="2" type="ORF">CDG81_12945</name>
    <name evidence="3" type="ORF">IL38_13050</name>
</gene>
<dbReference type="Proteomes" id="UP000029737">
    <property type="component" value="Unassembled WGS sequence"/>
</dbReference>
<dbReference type="Proteomes" id="UP000215043">
    <property type="component" value="Chromosome"/>
</dbReference>
<reference evidence="2 5" key="2">
    <citation type="submission" date="2017-08" db="EMBL/GenBank/DDBJ databases">
        <title>The complete genome sequence of moderately halophilic actinomycete Actinopolyspora erythraea YIM 90600, the producer of novel erythromycin, novel actinopolysporins A-C and tubercidin.</title>
        <authorList>
            <person name="Yin M."/>
            <person name="Tang S."/>
        </authorList>
    </citation>
    <scope>NUCLEOTIDE SEQUENCE [LARGE SCALE GENOMIC DNA]</scope>
    <source>
        <strain evidence="2 5">YIM 90600</strain>
    </source>
</reference>
<feature type="region of interest" description="Disordered" evidence="1">
    <location>
        <begin position="84"/>
        <end position="104"/>
    </location>
</feature>
<evidence type="ECO:0000313" key="3">
    <source>
        <dbReference type="EMBL" id="KGI81170.1"/>
    </source>
</evidence>
<dbReference type="eggNOG" id="ENOG5030QXF">
    <property type="taxonomic scope" value="Bacteria"/>
</dbReference>
<dbReference type="AlphaFoldDB" id="A0A099D723"/>
<keyword evidence="4" id="KW-1185">Reference proteome</keyword>
<protein>
    <submittedName>
        <fullName evidence="2">Uncharacterized protein</fullName>
    </submittedName>
</protein>
<organism evidence="2 5">
    <name type="scientific">Actinopolyspora erythraea</name>
    <dbReference type="NCBI Taxonomy" id="414996"/>
    <lineage>
        <taxon>Bacteria</taxon>
        <taxon>Bacillati</taxon>
        <taxon>Actinomycetota</taxon>
        <taxon>Actinomycetes</taxon>
        <taxon>Actinopolysporales</taxon>
        <taxon>Actinopolysporaceae</taxon>
        <taxon>Actinopolyspora</taxon>
    </lineage>
</organism>
<reference evidence="3 4" key="1">
    <citation type="journal article" date="2014" name="PLoS ONE">
        <title>Identification and Characterization of a New Erythromycin Biosynthetic Gene Cluster in Actinopolyspora erythraea YIM90600, a Novel Erythronolide-Producing Halophilic Actinomycete Isolated from Salt Field.</title>
        <authorList>
            <person name="Chen D."/>
            <person name="Feng J."/>
            <person name="Huang L."/>
            <person name="Zhang Q."/>
            <person name="Wu J."/>
            <person name="Zhu X."/>
            <person name="Duan Y."/>
            <person name="Xu Z."/>
        </authorList>
    </citation>
    <scope>NUCLEOTIDE SEQUENCE [LARGE SCALE GENOMIC DNA]</scope>
    <source>
        <strain evidence="3 4">YIM90600</strain>
    </source>
</reference>
<dbReference type="EMBL" id="JPMV01000021">
    <property type="protein sequence ID" value="KGI81170.1"/>
    <property type="molecule type" value="Genomic_DNA"/>
</dbReference>
<evidence type="ECO:0000256" key="1">
    <source>
        <dbReference type="SAM" id="MobiDB-lite"/>
    </source>
</evidence>
<dbReference type="OrthoDB" id="4470176at2"/>
<evidence type="ECO:0000313" key="2">
    <source>
        <dbReference type="EMBL" id="ASU81087.1"/>
    </source>
</evidence>
<proteinExistence type="predicted"/>
<dbReference type="EMBL" id="CP022752">
    <property type="protein sequence ID" value="ASU81087.1"/>
    <property type="molecule type" value="Genomic_DNA"/>
</dbReference>
<sequence>MLRERHEGRILLLGGSDELRALGKLASETGFRIVERADPGLDLLIADEDVLDGFCTAVQGRELARARELGIACLSPVEGGARLRGAHQGPPSRLTAVPLLSGGR</sequence>
<dbReference type="KEGG" id="aey:CDG81_12945"/>
<accession>A0A099D723</accession>
<dbReference type="HOGENOM" id="CLU_2244144_0_0_11"/>
<name>A0A099D723_9ACTN</name>
<dbReference type="RefSeq" id="WP_043574114.1">
    <property type="nucleotide sequence ID" value="NZ_CP022752.1"/>
</dbReference>